<dbReference type="Proteomes" id="UP000782610">
    <property type="component" value="Unassembled WGS sequence"/>
</dbReference>
<evidence type="ECO:0000256" key="1">
    <source>
        <dbReference type="ARBA" id="ARBA00022676"/>
    </source>
</evidence>
<dbReference type="Pfam" id="PF13692">
    <property type="entry name" value="Glyco_trans_1_4"/>
    <property type="match status" value="1"/>
</dbReference>
<name>A0A933L612_9HYPH</name>
<evidence type="ECO:0000313" key="4">
    <source>
        <dbReference type="Proteomes" id="UP000782610"/>
    </source>
</evidence>
<gene>
    <name evidence="3" type="ORF">HY834_14620</name>
</gene>
<dbReference type="GO" id="GO:0016757">
    <property type="term" value="F:glycosyltransferase activity"/>
    <property type="evidence" value="ECO:0007669"/>
    <property type="project" value="UniProtKB-KW"/>
</dbReference>
<accession>A0A933L612</accession>
<dbReference type="PANTHER" id="PTHR12526:SF510">
    <property type="entry name" value="D-INOSITOL 3-PHOSPHATE GLYCOSYLTRANSFERASE"/>
    <property type="match status" value="1"/>
</dbReference>
<dbReference type="PANTHER" id="PTHR12526">
    <property type="entry name" value="GLYCOSYLTRANSFERASE"/>
    <property type="match status" value="1"/>
</dbReference>
<evidence type="ECO:0000256" key="2">
    <source>
        <dbReference type="ARBA" id="ARBA00022679"/>
    </source>
</evidence>
<comment type="caution">
    <text evidence="3">The sequence shown here is derived from an EMBL/GenBank/DDBJ whole genome shotgun (WGS) entry which is preliminary data.</text>
</comment>
<dbReference type="AlphaFoldDB" id="A0A933L612"/>
<sequence length="351" mass="37764">MARHLVLISDAEATCGVEEFARQTARRLGGSGATHVLDADMPNLTKALAGAADLIINLPVVAWKKKLAAPILAAAHARMAGREVTIILHEWADLALARRLSYLPLLPLATRILFSAPEVMAQFESTPVSRIVTKRRAVVPIPPNFAVPGWTSGSARSDRLAADRAKGTMILAQFGSIYPKKDPLVLLDVAAELMRRGIELRLVFIGSFVKDGGTVEADFWARVEALGLKDRVEVTGYLKDAAKLYGLFAEVDAFVYPLSEGLTSRRASVLAAALSGRPVVVSAPQRADSLAHHRLFNVLLKAGTLQLVPRDATAAMFADAVLATRGMPHRPVMDGRQIDAVWSDLIATLSA</sequence>
<dbReference type="SUPFAM" id="SSF53756">
    <property type="entry name" value="UDP-Glycosyltransferase/glycogen phosphorylase"/>
    <property type="match status" value="1"/>
</dbReference>
<protein>
    <submittedName>
        <fullName evidence="3">Glycosyltransferase</fullName>
    </submittedName>
</protein>
<keyword evidence="2" id="KW-0808">Transferase</keyword>
<dbReference type="EMBL" id="JACRAF010000041">
    <property type="protein sequence ID" value="MBI4922975.1"/>
    <property type="molecule type" value="Genomic_DNA"/>
</dbReference>
<dbReference type="Gene3D" id="3.40.50.2000">
    <property type="entry name" value="Glycogen Phosphorylase B"/>
    <property type="match status" value="1"/>
</dbReference>
<proteinExistence type="predicted"/>
<reference evidence="3" key="1">
    <citation type="submission" date="2020-07" db="EMBL/GenBank/DDBJ databases">
        <title>Huge and variable diversity of episymbiotic CPR bacteria and DPANN archaea in groundwater ecosystems.</title>
        <authorList>
            <person name="He C.Y."/>
            <person name="Keren R."/>
            <person name="Whittaker M."/>
            <person name="Farag I.F."/>
            <person name="Doudna J."/>
            <person name="Cate J.H.D."/>
            <person name="Banfield J.F."/>
        </authorList>
    </citation>
    <scope>NUCLEOTIDE SEQUENCE</scope>
    <source>
        <strain evidence="3">NC_groundwater_1586_Pr3_B-0.1um_66_15</strain>
    </source>
</reference>
<evidence type="ECO:0000313" key="3">
    <source>
        <dbReference type="EMBL" id="MBI4922975.1"/>
    </source>
</evidence>
<keyword evidence="1" id="KW-0328">Glycosyltransferase</keyword>
<organism evidence="3 4">
    <name type="scientific">Devosia nanyangense</name>
    <dbReference type="NCBI Taxonomy" id="1228055"/>
    <lineage>
        <taxon>Bacteria</taxon>
        <taxon>Pseudomonadati</taxon>
        <taxon>Pseudomonadota</taxon>
        <taxon>Alphaproteobacteria</taxon>
        <taxon>Hyphomicrobiales</taxon>
        <taxon>Devosiaceae</taxon>
        <taxon>Devosia</taxon>
    </lineage>
</organism>